<dbReference type="InterPro" id="IPR050749">
    <property type="entry name" value="Glycosyl_Hydrolase_47"/>
</dbReference>
<dbReference type="GO" id="GO:0005975">
    <property type="term" value="P:carbohydrate metabolic process"/>
    <property type="evidence" value="ECO:0007669"/>
    <property type="project" value="InterPro"/>
</dbReference>
<name>A0AAD5X665_9FUNG</name>
<gene>
    <name evidence="6" type="ORF">HK100_008979</name>
</gene>
<feature type="non-terminal residue" evidence="6">
    <location>
        <position position="1"/>
    </location>
</feature>
<keyword evidence="4" id="KW-0378">Hydrolase</keyword>
<comment type="similarity">
    <text evidence="3">Belongs to the glycosyl hydrolase 47 family.</text>
</comment>
<dbReference type="Proteomes" id="UP001211907">
    <property type="component" value="Unassembled WGS sequence"/>
</dbReference>
<dbReference type="InterPro" id="IPR036026">
    <property type="entry name" value="Seven-hairpin_glycosidases"/>
</dbReference>
<sequence>MQTLQLEILGLYPDSLRVDNLRYFNISSTVKKIAIGGRADSYYEYLLKLWLSTGEEKYLTMYYTAAQSIAEKMVVKSAQGHLYVPAGFIKEFVKSSSKTKANGKVDSYYYVEHEMIFEHL</sequence>
<evidence type="ECO:0000256" key="5">
    <source>
        <dbReference type="ARBA" id="ARBA00023157"/>
    </source>
</evidence>
<keyword evidence="5" id="KW-1015">Disulfide bond</keyword>
<dbReference type="Gene3D" id="1.50.10.10">
    <property type="match status" value="1"/>
</dbReference>
<comment type="caution">
    <text evidence="6">The sequence shown here is derived from an EMBL/GenBank/DDBJ whole genome shotgun (WGS) entry which is preliminary data.</text>
</comment>
<dbReference type="EMBL" id="JADGJH010004495">
    <property type="protein sequence ID" value="KAJ3085609.1"/>
    <property type="molecule type" value="Genomic_DNA"/>
</dbReference>
<dbReference type="PANTHER" id="PTHR11742">
    <property type="entry name" value="MANNOSYL-OLIGOSACCHARIDE ALPHA-1,2-MANNOSIDASE-RELATED"/>
    <property type="match status" value="1"/>
</dbReference>
<dbReference type="GO" id="GO:0000139">
    <property type="term" value="C:Golgi membrane"/>
    <property type="evidence" value="ECO:0007669"/>
    <property type="project" value="TreeGrafter"/>
</dbReference>
<organism evidence="6 7">
    <name type="scientific">Physocladia obscura</name>
    <dbReference type="NCBI Taxonomy" id="109957"/>
    <lineage>
        <taxon>Eukaryota</taxon>
        <taxon>Fungi</taxon>
        <taxon>Fungi incertae sedis</taxon>
        <taxon>Chytridiomycota</taxon>
        <taxon>Chytridiomycota incertae sedis</taxon>
        <taxon>Chytridiomycetes</taxon>
        <taxon>Chytridiales</taxon>
        <taxon>Chytriomycetaceae</taxon>
        <taxon>Physocladia</taxon>
    </lineage>
</organism>
<dbReference type="GO" id="GO:0005783">
    <property type="term" value="C:endoplasmic reticulum"/>
    <property type="evidence" value="ECO:0007669"/>
    <property type="project" value="TreeGrafter"/>
</dbReference>
<comment type="cofactor">
    <cofactor evidence="1">
        <name>Ca(2+)</name>
        <dbReference type="ChEBI" id="CHEBI:29108"/>
    </cofactor>
</comment>
<dbReference type="InterPro" id="IPR012341">
    <property type="entry name" value="6hp_glycosidase-like_sf"/>
</dbReference>
<dbReference type="GO" id="GO:0004571">
    <property type="term" value="F:mannosyl-oligosaccharide 1,2-alpha-mannosidase activity"/>
    <property type="evidence" value="ECO:0007669"/>
    <property type="project" value="InterPro"/>
</dbReference>
<evidence type="ECO:0000256" key="2">
    <source>
        <dbReference type="ARBA" id="ARBA00004922"/>
    </source>
</evidence>
<evidence type="ECO:0000256" key="3">
    <source>
        <dbReference type="ARBA" id="ARBA00007658"/>
    </source>
</evidence>
<proteinExistence type="inferred from homology"/>
<dbReference type="GO" id="GO:0036503">
    <property type="term" value="P:ERAD pathway"/>
    <property type="evidence" value="ECO:0007669"/>
    <property type="project" value="UniProtKB-ARBA"/>
</dbReference>
<dbReference type="PANTHER" id="PTHR11742:SF6">
    <property type="entry name" value="MANNOSYL-OLIGOSACCHARIDE ALPHA-1,2-MANNOSIDASE IA-RELATED"/>
    <property type="match status" value="1"/>
</dbReference>
<dbReference type="GO" id="GO:0005509">
    <property type="term" value="F:calcium ion binding"/>
    <property type="evidence" value="ECO:0007669"/>
    <property type="project" value="InterPro"/>
</dbReference>
<protein>
    <submittedName>
        <fullName evidence="6">Uncharacterized protein</fullName>
    </submittedName>
</protein>
<evidence type="ECO:0000256" key="4">
    <source>
        <dbReference type="ARBA" id="ARBA00022801"/>
    </source>
</evidence>
<dbReference type="Pfam" id="PF01532">
    <property type="entry name" value="Glyco_hydro_47"/>
    <property type="match status" value="1"/>
</dbReference>
<comment type="pathway">
    <text evidence="2">Protein modification; protein glycosylation.</text>
</comment>
<dbReference type="SUPFAM" id="SSF48225">
    <property type="entry name" value="Seven-hairpin glycosidases"/>
    <property type="match status" value="1"/>
</dbReference>
<accession>A0AAD5X665</accession>
<evidence type="ECO:0000313" key="7">
    <source>
        <dbReference type="Proteomes" id="UP001211907"/>
    </source>
</evidence>
<evidence type="ECO:0000256" key="1">
    <source>
        <dbReference type="ARBA" id="ARBA00001913"/>
    </source>
</evidence>
<dbReference type="InterPro" id="IPR001382">
    <property type="entry name" value="Glyco_hydro_47"/>
</dbReference>
<dbReference type="AlphaFoldDB" id="A0AAD5X665"/>
<keyword evidence="7" id="KW-1185">Reference proteome</keyword>
<reference evidence="6" key="1">
    <citation type="submission" date="2020-05" db="EMBL/GenBank/DDBJ databases">
        <title>Phylogenomic resolution of chytrid fungi.</title>
        <authorList>
            <person name="Stajich J.E."/>
            <person name="Amses K."/>
            <person name="Simmons R."/>
            <person name="Seto K."/>
            <person name="Myers J."/>
            <person name="Bonds A."/>
            <person name="Quandt C.A."/>
            <person name="Barry K."/>
            <person name="Liu P."/>
            <person name="Grigoriev I."/>
            <person name="Longcore J.E."/>
            <person name="James T.Y."/>
        </authorList>
    </citation>
    <scope>NUCLEOTIDE SEQUENCE</scope>
    <source>
        <strain evidence="6">JEL0513</strain>
    </source>
</reference>
<evidence type="ECO:0000313" key="6">
    <source>
        <dbReference type="EMBL" id="KAJ3085609.1"/>
    </source>
</evidence>